<accession>H2YVZ2</accession>
<reference evidence="1" key="3">
    <citation type="submission" date="2025-09" db="UniProtKB">
        <authorList>
            <consortium name="Ensembl"/>
        </authorList>
    </citation>
    <scope>IDENTIFICATION</scope>
</reference>
<dbReference type="AlphaFoldDB" id="H2YVZ2"/>
<dbReference type="Proteomes" id="UP000007875">
    <property type="component" value="Unassembled WGS sequence"/>
</dbReference>
<keyword evidence="2" id="KW-1185">Reference proteome</keyword>
<organism evidence="1 2">
    <name type="scientific">Ciona savignyi</name>
    <name type="common">Pacific transparent sea squirt</name>
    <dbReference type="NCBI Taxonomy" id="51511"/>
    <lineage>
        <taxon>Eukaryota</taxon>
        <taxon>Metazoa</taxon>
        <taxon>Chordata</taxon>
        <taxon>Tunicata</taxon>
        <taxon>Ascidiacea</taxon>
        <taxon>Phlebobranchia</taxon>
        <taxon>Cionidae</taxon>
        <taxon>Ciona</taxon>
    </lineage>
</organism>
<protein>
    <submittedName>
        <fullName evidence="1">Uncharacterized protein</fullName>
    </submittedName>
</protein>
<dbReference type="InParanoid" id="H2YVZ2"/>
<reference evidence="1" key="2">
    <citation type="submission" date="2025-08" db="UniProtKB">
        <authorList>
            <consortium name="Ensembl"/>
        </authorList>
    </citation>
    <scope>IDENTIFICATION</scope>
</reference>
<dbReference type="HOGENOM" id="CLU_1517404_0_0_1"/>
<sequence length="177" mass="19959">MPVQVPPDLPGVSTEEWNQYRKLQQRQAAQGHGCNNQASASQCTIAVTTYEEVQGTCVMLNRIPTCVFREGGFGRKISSQLIPRHHSCMNMTMTPQNPYVHGRRNSIMSTNEMIRIASRIPVAAAGRTRITCTLEKEVQRRYRGVCRRIGPLRYGCVSSSPLFTVFGHRECRHIRPG</sequence>
<evidence type="ECO:0000313" key="2">
    <source>
        <dbReference type="Proteomes" id="UP000007875"/>
    </source>
</evidence>
<dbReference type="Ensembl" id="ENSCSAVT00000009620.1">
    <property type="protein sequence ID" value="ENSCSAVP00000009503.1"/>
    <property type="gene ID" value="ENSCSAVG00000005589.1"/>
</dbReference>
<evidence type="ECO:0000313" key="1">
    <source>
        <dbReference type="Ensembl" id="ENSCSAVP00000009503.1"/>
    </source>
</evidence>
<reference evidence="2" key="1">
    <citation type="submission" date="2003-08" db="EMBL/GenBank/DDBJ databases">
        <authorList>
            <person name="Birren B."/>
            <person name="Nusbaum C."/>
            <person name="Abebe A."/>
            <person name="Abouelleil A."/>
            <person name="Adekoya E."/>
            <person name="Ait-zahra M."/>
            <person name="Allen N."/>
            <person name="Allen T."/>
            <person name="An P."/>
            <person name="Anderson M."/>
            <person name="Anderson S."/>
            <person name="Arachchi H."/>
            <person name="Armbruster J."/>
            <person name="Bachantsang P."/>
            <person name="Baldwin J."/>
            <person name="Barry A."/>
            <person name="Bayul T."/>
            <person name="Blitshsteyn B."/>
            <person name="Bloom T."/>
            <person name="Blye J."/>
            <person name="Boguslavskiy L."/>
            <person name="Borowsky M."/>
            <person name="Boukhgalter B."/>
            <person name="Brunache A."/>
            <person name="Butler J."/>
            <person name="Calixte N."/>
            <person name="Calvo S."/>
            <person name="Camarata J."/>
            <person name="Campo K."/>
            <person name="Chang J."/>
            <person name="Cheshatsang Y."/>
            <person name="Citroen M."/>
            <person name="Collymore A."/>
            <person name="Considine T."/>
            <person name="Cook A."/>
            <person name="Cooke P."/>
            <person name="Corum B."/>
            <person name="Cuomo C."/>
            <person name="David R."/>
            <person name="Dawoe T."/>
            <person name="Degray S."/>
            <person name="Dodge S."/>
            <person name="Dooley K."/>
            <person name="Dorje P."/>
            <person name="Dorjee K."/>
            <person name="Dorris L."/>
            <person name="Duffey N."/>
            <person name="Dupes A."/>
            <person name="Elkins T."/>
            <person name="Engels R."/>
            <person name="Erickson J."/>
            <person name="Farina A."/>
            <person name="Faro S."/>
            <person name="Ferreira P."/>
            <person name="Fischer H."/>
            <person name="Fitzgerald M."/>
            <person name="Foley K."/>
            <person name="Gage D."/>
            <person name="Galagan J."/>
            <person name="Gearin G."/>
            <person name="Gnerre S."/>
            <person name="Gnirke A."/>
            <person name="Goyette A."/>
            <person name="Graham J."/>
            <person name="Grandbois E."/>
            <person name="Gyaltsen K."/>
            <person name="Hafez N."/>
            <person name="Hagopian D."/>
            <person name="Hagos B."/>
            <person name="Hall J."/>
            <person name="Hatcher B."/>
            <person name="Heller A."/>
            <person name="Higgins H."/>
            <person name="Honan T."/>
            <person name="Horn A."/>
            <person name="Houde N."/>
            <person name="Hughes L."/>
            <person name="Hulme W."/>
            <person name="Husby E."/>
            <person name="Iliev I."/>
            <person name="Jaffe D."/>
            <person name="Jones C."/>
            <person name="Kamal M."/>
            <person name="Kamat A."/>
            <person name="Kamvysselis M."/>
            <person name="Karlsson E."/>
            <person name="Kells C."/>
            <person name="Kieu A."/>
            <person name="Kisner P."/>
            <person name="Kodira C."/>
            <person name="Kulbokas E."/>
            <person name="Labutti K."/>
            <person name="Lama D."/>
            <person name="Landers T."/>
            <person name="Leger J."/>
            <person name="Levine S."/>
            <person name="Lewis D."/>
            <person name="Lewis T."/>
            <person name="Lindblad-toh K."/>
            <person name="Liu X."/>
            <person name="Lokyitsang T."/>
            <person name="Lokyitsang Y."/>
            <person name="Lucien O."/>
            <person name="Lui A."/>
            <person name="Ma L.J."/>
            <person name="Mabbitt R."/>
            <person name="Macdonald J."/>
            <person name="Maclean C."/>
            <person name="Major J."/>
            <person name="Manning J."/>
            <person name="Marabella R."/>
            <person name="Maru K."/>
            <person name="Matthews C."/>
            <person name="Mauceli E."/>
            <person name="Mccarthy M."/>
            <person name="Mcdonough S."/>
            <person name="Mcghee T."/>
            <person name="Meldrim J."/>
            <person name="Meneus L."/>
            <person name="Mesirov J."/>
            <person name="Mihalev A."/>
            <person name="Mihova T."/>
            <person name="Mikkelsen T."/>
            <person name="Mlenga V."/>
            <person name="Moru K."/>
            <person name="Mozes J."/>
            <person name="Mulrain L."/>
            <person name="Munson G."/>
            <person name="Naylor J."/>
            <person name="Newes C."/>
            <person name="Nguyen C."/>
            <person name="Nguyen N."/>
            <person name="Nguyen T."/>
            <person name="Nicol R."/>
            <person name="Nielsen C."/>
            <person name="Nizzari M."/>
            <person name="Norbu C."/>
            <person name="Norbu N."/>
            <person name="O'donnell P."/>
            <person name="Okoawo O."/>
            <person name="O'leary S."/>
            <person name="Omotosho B."/>
            <person name="O'neill K."/>
            <person name="Osman S."/>
            <person name="Parker S."/>
            <person name="Perrin D."/>
            <person name="Phunkhang P."/>
            <person name="Piqani B."/>
            <person name="Purcell S."/>
            <person name="Rachupka T."/>
            <person name="Ramasamy U."/>
            <person name="Rameau R."/>
            <person name="Ray V."/>
            <person name="Raymond C."/>
            <person name="Retta R."/>
            <person name="Richardson S."/>
            <person name="Rise C."/>
            <person name="Rodriguez J."/>
            <person name="Rogers J."/>
            <person name="Rogov P."/>
            <person name="Rutman M."/>
            <person name="Schupbach R."/>
            <person name="Seaman C."/>
            <person name="Settipalli S."/>
            <person name="Sharpe T."/>
            <person name="Sheridan J."/>
            <person name="Sherpa N."/>
            <person name="Shi J."/>
            <person name="Smirnov S."/>
            <person name="Smith C."/>
            <person name="Sougnez C."/>
            <person name="Spencer B."/>
            <person name="Stalker J."/>
            <person name="Stange-thomann N."/>
            <person name="Stavropoulos S."/>
            <person name="Stetson K."/>
            <person name="Stone C."/>
            <person name="Stone S."/>
            <person name="Stubbs M."/>
            <person name="Talamas J."/>
            <person name="Tchuinga P."/>
            <person name="Tenzing P."/>
            <person name="Tesfaye S."/>
            <person name="Theodore J."/>
            <person name="Thoulutsang Y."/>
            <person name="Topham K."/>
            <person name="Towey S."/>
            <person name="Tsamla T."/>
            <person name="Tsomo N."/>
            <person name="Vallee D."/>
            <person name="Vassiliev H."/>
            <person name="Venkataraman V."/>
            <person name="Vinson J."/>
            <person name="Vo A."/>
            <person name="Wade C."/>
            <person name="Wang S."/>
            <person name="Wangchuk T."/>
            <person name="Wangdi T."/>
            <person name="Whittaker C."/>
            <person name="Wilkinson J."/>
            <person name="Wu Y."/>
            <person name="Wyman D."/>
            <person name="Yadav S."/>
            <person name="Yang S."/>
            <person name="Yang X."/>
            <person name="Yeager S."/>
            <person name="Yee E."/>
            <person name="Young G."/>
            <person name="Zainoun J."/>
            <person name="Zembeck L."/>
            <person name="Zimmer A."/>
            <person name="Zody M."/>
            <person name="Lander E."/>
        </authorList>
    </citation>
    <scope>NUCLEOTIDE SEQUENCE [LARGE SCALE GENOMIC DNA]</scope>
</reference>
<name>H2YVZ2_CIOSA</name>
<proteinExistence type="predicted"/>